<evidence type="ECO:0000256" key="1">
    <source>
        <dbReference type="ARBA" id="ARBA00005375"/>
    </source>
</evidence>
<dbReference type="Gene3D" id="3.40.50.1240">
    <property type="entry name" value="Phosphoglycerate mutase-like"/>
    <property type="match status" value="1"/>
</dbReference>
<evidence type="ECO:0000313" key="3">
    <source>
        <dbReference type="EMBL" id="TFK99061.1"/>
    </source>
</evidence>
<dbReference type="GO" id="GO:0016791">
    <property type="term" value="F:phosphatase activity"/>
    <property type="evidence" value="ECO:0007669"/>
    <property type="project" value="TreeGrafter"/>
</dbReference>
<comment type="similarity">
    <text evidence="1">Belongs to the histidine acid phosphatase family.</text>
</comment>
<evidence type="ECO:0000313" key="4">
    <source>
        <dbReference type="Proteomes" id="UP000305067"/>
    </source>
</evidence>
<organism evidence="3 4">
    <name type="scientific">Pterulicium gracile</name>
    <dbReference type="NCBI Taxonomy" id="1884261"/>
    <lineage>
        <taxon>Eukaryota</taxon>
        <taxon>Fungi</taxon>
        <taxon>Dikarya</taxon>
        <taxon>Basidiomycota</taxon>
        <taxon>Agaricomycotina</taxon>
        <taxon>Agaricomycetes</taxon>
        <taxon>Agaricomycetidae</taxon>
        <taxon>Agaricales</taxon>
        <taxon>Pleurotineae</taxon>
        <taxon>Pterulaceae</taxon>
        <taxon>Pterulicium</taxon>
    </lineage>
</organism>
<dbReference type="EMBL" id="ML178835">
    <property type="protein sequence ID" value="TFK99061.1"/>
    <property type="molecule type" value="Genomic_DNA"/>
</dbReference>
<keyword evidence="2" id="KW-0812">Transmembrane</keyword>
<dbReference type="InterPro" id="IPR029033">
    <property type="entry name" value="His_PPase_superfam"/>
</dbReference>
<keyword evidence="2" id="KW-1133">Transmembrane helix</keyword>
<dbReference type="PANTHER" id="PTHR11567:SF142">
    <property type="entry name" value="PHOSPHOGLYCERATE MUTASE-LIKE PROTEIN"/>
    <property type="match status" value="1"/>
</dbReference>
<dbReference type="STRING" id="1884261.A0A5C3QBE0"/>
<sequence>MSSSDGGKVLGTVLLIRHGDRQGFYQSSTSYTPSGTHITPLGNVQHFQLGQFLRSVYANESSPSNIEGFETEVADQDQYKIRADAGGEGGVVINSALSLTAGLFPASEAYNTTLADGTEIVAPMGGYQTIPIETIEPDNDISMEGWTQCGKFAEWTQQVYKSDAYQKMAEENADFLAELPRYMDGRPTSFDNMWNIHDFLNVNSIHDPRMLENLPEGYLARARALTNFHQFGVFSSPQLDGIGNIAGRTVLPLIVNDMFRIANSSDPLKLAYNAGSYKPFISLFKMTGAADENPELRGFVNYAGTVAFEVREGLDGGEATVRLNFKNGTNAEGFTNYSWFNGTTDVPLSQFRDYFAPSMVTTTAQWCDACSNSVDRGCAALEDAKLFGASMAGREGEAVSALGAGFIGAGVSIAVFATALGVLYFLGLLVFGRRKPTITKGYSIEDKA</sequence>
<dbReference type="Proteomes" id="UP000305067">
    <property type="component" value="Unassembled WGS sequence"/>
</dbReference>
<proteinExistence type="inferred from homology"/>
<reference evidence="3 4" key="1">
    <citation type="journal article" date="2019" name="Nat. Ecol. Evol.">
        <title>Megaphylogeny resolves global patterns of mushroom evolution.</title>
        <authorList>
            <person name="Varga T."/>
            <person name="Krizsan K."/>
            <person name="Foldi C."/>
            <person name="Dima B."/>
            <person name="Sanchez-Garcia M."/>
            <person name="Sanchez-Ramirez S."/>
            <person name="Szollosi G.J."/>
            <person name="Szarkandi J.G."/>
            <person name="Papp V."/>
            <person name="Albert L."/>
            <person name="Andreopoulos W."/>
            <person name="Angelini C."/>
            <person name="Antonin V."/>
            <person name="Barry K.W."/>
            <person name="Bougher N.L."/>
            <person name="Buchanan P."/>
            <person name="Buyck B."/>
            <person name="Bense V."/>
            <person name="Catcheside P."/>
            <person name="Chovatia M."/>
            <person name="Cooper J."/>
            <person name="Damon W."/>
            <person name="Desjardin D."/>
            <person name="Finy P."/>
            <person name="Geml J."/>
            <person name="Haridas S."/>
            <person name="Hughes K."/>
            <person name="Justo A."/>
            <person name="Karasinski D."/>
            <person name="Kautmanova I."/>
            <person name="Kiss B."/>
            <person name="Kocsube S."/>
            <person name="Kotiranta H."/>
            <person name="LaButti K.M."/>
            <person name="Lechner B.E."/>
            <person name="Liimatainen K."/>
            <person name="Lipzen A."/>
            <person name="Lukacs Z."/>
            <person name="Mihaltcheva S."/>
            <person name="Morgado L.N."/>
            <person name="Niskanen T."/>
            <person name="Noordeloos M.E."/>
            <person name="Ohm R.A."/>
            <person name="Ortiz-Santana B."/>
            <person name="Ovrebo C."/>
            <person name="Racz N."/>
            <person name="Riley R."/>
            <person name="Savchenko A."/>
            <person name="Shiryaev A."/>
            <person name="Soop K."/>
            <person name="Spirin V."/>
            <person name="Szebenyi C."/>
            <person name="Tomsovsky M."/>
            <person name="Tulloss R.E."/>
            <person name="Uehling J."/>
            <person name="Grigoriev I.V."/>
            <person name="Vagvolgyi C."/>
            <person name="Papp T."/>
            <person name="Martin F.M."/>
            <person name="Miettinen O."/>
            <person name="Hibbett D.S."/>
            <person name="Nagy L.G."/>
        </authorList>
    </citation>
    <scope>NUCLEOTIDE SEQUENCE [LARGE SCALE GENOMIC DNA]</scope>
    <source>
        <strain evidence="3 4">CBS 309.79</strain>
    </source>
</reference>
<dbReference type="AlphaFoldDB" id="A0A5C3QBE0"/>
<protein>
    <submittedName>
        <fullName evidence="3">Phosphoglycerate mutase-like protein</fullName>
    </submittedName>
</protein>
<gene>
    <name evidence="3" type="ORF">BDV98DRAFT_571576</name>
</gene>
<dbReference type="Pfam" id="PF00328">
    <property type="entry name" value="His_Phos_2"/>
    <property type="match status" value="1"/>
</dbReference>
<dbReference type="InterPro" id="IPR050645">
    <property type="entry name" value="Histidine_acid_phosphatase"/>
</dbReference>
<evidence type="ECO:0000256" key="2">
    <source>
        <dbReference type="SAM" id="Phobius"/>
    </source>
</evidence>
<dbReference type="PANTHER" id="PTHR11567">
    <property type="entry name" value="ACID PHOSPHATASE-RELATED"/>
    <property type="match status" value="1"/>
</dbReference>
<dbReference type="OrthoDB" id="258392at2759"/>
<dbReference type="SUPFAM" id="SSF53254">
    <property type="entry name" value="Phosphoglycerate mutase-like"/>
    <property type="match status" value="1"/>
</dbReference>
<feature type="transmembrane region" description="Helical" evidence="2">
    <location>
        <begin position="406"/>
        <end position="431"/>
    </location>
</feature>
<accession>A0A5C3QBE0</accession>
<dbReference type="CDD" id="cd07061">
    <property type="entry name" value="HP_HAP_like"/>
    <property type="match status" value="1"/>
</dbReference>
<keyword evidence="2" id="KW-0472">Membrane</keyword>
<dbReference type="InterPro" id="IPR000560">
    <property type="entry name" value="His_Pase_clade-2"/>
</dbReference>
<keyword evidence="4" id="KW-1185">Reference proteome</keyword>
<name>A0A5C3QBE0_9AGAR</name>